<dbReference type="PANTHER" id="PTHR24291">
    <property type="entry name" value="CYTOCHROME P450 FAMILY 4"/>
    <property type="match status" value="1"/>
</dbReference>
<name>W4R042_HALA3</name>
<evidence type="ECO:0000256" key="6">
    <source>
        <dbReference type="ARBA" id="ARBA00023033"/>
    </source>
</evidence>
<dbReference type="eggNOG" id="COG2124">
    <property type="taxonomic scope" value="Bacteria"/>
</dbReference>
<dbReference type="PRINTS" id="PR00463">
    <property type="entry name" value="EP450I"/>
</dbReference>
<dbReference type="Gene3D" id="1.10.630.10">
    <property type="entry name" value="Cytochrome P450"/>
    <property type="match status" value="1"/>
</dbReference>
<dbReference type="InterPro" id="IPR001128">
    <property type="entry name" value="Cyt_P450"/>
</dbReference>
<keyword evidence="10" id="KW-1185">Reference proteome</keyword>
<dbReference type="GO" id="GO:0016705">
    <property type="term" value="F:oxidoreductase activity, acting on paired donors, with incorporation or reduction of molecular oxygen"/>
    <property type="evidence" value="ECO:0007669"/>
    <property type="project" value="InterPro"/>
</dbReference>
<sequence length="452" mass="52569">MIEYNNYKQVNGPKGTRFLGNLTDFQKNPLQFMSSLAREYEDVAQFRLGPFQNIFLVSSPALIKEILVTKQKNFIKSKDLKVLKDLVGEGLLTSEKDFHLKQRRAIQPVFKHTHISKYAQDMIDTTYSYTDQWISKEITQVNEDMMNITLGIISKTMFSMEFDHGNEIIGHPLDTYMRLAVKRMRTLFPLPLWLPSKSNKRYKRAISDLDDVLYKIINSRKIGAENYNDLLGMLMAAKDDESGVGMSDKQLRDELMTIFLAGHETTGNALTWAFYLLSKHPEIEQKLYDEINKVVGSRNIEPADFKQLKYTQNVVWETMRLFPPAYVIGRKVDHDVEIGDYYFKKGDMILISQYVMHRDSKYFYKPESFIPERFDNDFLKTIPDYTYFPFGGGPRVCIGNHFAVMEAVLVIACICQRFRLTLLDDHPAVLPQPLITLRPKRGLRMNIIKREM</sequence>
<reference evidence="9 10" key="1">
    <citation type="journal article" date="2014" name="Genome Announc.">
        <title>Draft Genome Sequences of Three Alkaliphilic Bacillus Strains, Bacillus wakoensis JCM 9140T, Bacillus akibai JCM 9157T, and Bacillus hemicellulosilyticus JCM 9152T.</title>
        <authorList>
            <person name="Yuki M."/>
            <person name="Oshima K."/>
            <person name="Suda W."/>
            <person name="Oshida Y."/>
            <person name="Kitamura K."/>
            <person name="Iida T."/>
            <person name="Hattori M."/>
            <person name="Ohkuma M."/>
        </authorList>
    </citation>
    <scope>NUCLEOTIDE SEQUENCE [LARGE SCALE GENOMIC DNA]</scope>
    <source>
        <strain evidence="9 10">JCM 9157</strain>
    </source>
</reference>
<dbReference type="InterPro" id="IPR017972">
    <property type="entry name" value="Cyt_P450_CS"/>
</dbReference>
<comment type="similarity">
    <text evidence="1 8">Belongs to the cytochrome P450 family.</text>
</comment>
<dbReference type="Proteomes" id="UP000018896">
    <property type="component" value="Unassembled WGS sequence"/>
</dbReference>
<evidence type="ECO:0000256" key="5">
    <source>
        <dbReference type="ARBA" id="ARBA00023004"/>
    </source>
</evidence>
<evidence type="ECO:0000313" key="10">
    <source>
        <dbReference type="Proteomes" id="UP000018896"/>
    </source>
</evidence>
<evidence type="ECO:0000313" key="9">
    <source>
        <dbReference type="EMBL" id="GAE37517.1"/>
    </source>
</evidence>
<dbReference type="InterPro" id="IPR002401">
    <property type="entry name" value="Cyt_P450_E_grp-I"/>
</dbReference>
<accession>W4R042</accession>
<dbReference type="AlphaFoldDB" id="W4R042"/>
<keyword evidence="5 7" id="KW-0408">Iron</keyword>
<evidence type="ECO:0000256" key="2">
    <source>
        <dbReference type="ARBA" id="ARBA00022617"/>
    </source>
</evidence>
<protein>
    <submittedName>
        <fullName evidence="9">Cytochrome P450 hydroxylase</fullName>
    </submittedName>
</protein>
<comment type="caution">
    <text evidence="9">The sequence shown here is derived from an EMBL/GenBank/DDBJ whole genome shotgun (WGS) entry which is preliminary data.</text>
</comment>
<keyword evidence="6 8" id="KW-0503">Monooxygenase</keyword>
<dbReference type="PANTHER" id="PTHR24291:SF50">
    <property type="entry name" value="BIFUNCTIONAL ALBAFLAVENONE MONOOXYGENASE_TERPENE SYNTHASE"/>
    <property type="match status" value="1"/>
</dbReference>
<keyword evidence="2 7" id="KW-0349">Heme</keyword>
<keyword evidence="3 7" id="KW-0479">Metal-binding</keyword>
<dbReference type="RefSeq" id="WP_052013313.1">
    <property type="nucleotide sequence ID" value="NZ_BAUV01000082.1"/>
</dbReference>
<evidence type="ECO:0000256" key="8">
    <source>
        <dbReference type="RuleBase" id="RU000461"/>
    </source>
</evidence>
<dbReference type="InterPro" id="IPR050196">
    <property type="entry name" value="Cytochrome_P450_Monoox"/>
</dbReference>
<evidence type="ECO:0000256" key="7">
    <source>
        <dbReference type="PIRSR" id="PIRSR602401-1"/>
    </source>
</evidence>
<dbReference type="InterPro" id="IPR036396">
    <property type="entry name" value="Cyt_P450_sf"/>
</dbReference>
<dbReference type="PROSITE" id="PS00086">
    <property type="entry name" value="CYTOCHROME_P450"/>
    <property type="match status" value="1"/>
</dbReference>
<comment type="cofactor">
    <cofactor evidence="7">
        <name>heme</name>
        <dbReference type="ChEBI" id="CHEBI:30413"/>
    </cofactor>
</comment>
<dbReference type="GO" id="GO:0005506">
    <property type="term" value="F:iron ion binding"/>
    <property type="evidence" value="ECO:0007669"/>
    <property type="project" value="InterPro"/>
</dbReference>
<evidence type="ECO:0000256" key="4">
    <source>
        <dbReference type="ARBA" id="ARBA00023002"/>
    </source>
</evidence>
<dbReference type="CDD" id="cd20620">
    <property type="entry name" value="CYP132-like"/>
    <property type="match status" value="1"/>
</dbReference>
<dbReference type="EMBL" id="BAUV01000082">
    <property type="protein sequence ID" value="GAE37517.1"/>
    <property type="molecule type" value="Genomic_DNA"/>
</dbReference>
<proteinExistence type="inferred from homology"/>
<organism evidence="9 10">
    <name type="scientific">Halalkalibacter akibai (strain ATCC 43226 / DSM 21942 / CIP 109018 / JCM 9157 / 1139)</name>
    <name type="common">Bacillus akibai</name>
    <dbReference type="NCBI Taxonomy" id="1236973"/>
    <lineage>
        <taxon>Bacteria</taxon>
        <taxon>Bacillati</taxon>
        <taxon>Bacillota</taxon>
        <taxon>Bacilli</taxon>
        <taxon>Bacillales</taxon>
        <taxon>Bacillaceae</taxon>
        <taxon>Halalkalibacter</taxon>
    </lineage>
</organism>
<keyword evidence="4 8" id="KW-0560">Oxidoreductase</keyword>
<dbReference type="Pfam" id="PF00067">
    <property type="entry name" value="p450"/>
    <property type="match status" value="1"/>
</dbReference>
<evidence type="ECO:0000256" key="1">
    <source>
        <dbReference type="ARBA" id="ARBA00010617"/>
    </source>
</evidence>
<dbReference type="OrthoDB" id="9789468at2"/>
<dbReference type="SUPFAM" id="SSF48264">
    <property type="entry name" value="Cytochrome P450"/>
    <property type="match status" value="1"/>
</dbReference>
<gene>
    <name evidence="9" type="ORF">JCM9157_4824</name>
</gene>
<dbReference type="PRINTS" id="PR00385">
    <property type="entry name" value="P450"/>
</dbReference>
<dbReference type="GO" id="GO:0020037">
    <property type="term" value="F:heme binding"/>
    <property type="evidence" value="ECO:0007669"/>
    <property type="project" value="InterPro"/>
</dbReference>
<dbReference type="GO" id="GO:0004497">
    <property type="term" value="F:monooxygenase activity"/>
    <property type="evidence" value="ECO:0007669"/>
    <property type="project" value="UniProtKB-KW"/>
</dbReference>
<evidence type="ECO:0000256" key="3">
    <source>
        <dbReference type="ARBA" id="ARBA00022723"/>
    </source>
</evidence>
<dbReference type="STRING" id="1236973.JCM9157_4824"/>
<feature type="binding site" description="axial binding residue" evidence="7">
    <location>
        <position position="397"/>
    </location>
    <ligand>
        <name>heme</name>
        <dbReference type="ChEBI" id="CHEBI:30413"/>
    </ligand>
    <ligandPart>
        <name>Fe</name>
        <dbReference type="ChEBI" id="CHEBI:18248"/>
    </ligandPart>
</feature>